<feature type="coiled-coil region" evidence="1">
    <location>
        <begin position="73"/>
        <end position="100"/>
    </location>
</feature>
<dbReference type="EMBL" id="CAJVPL010005236">
    <property type="protein sequence ID" value="CAG8655999.1"/>
    <property type="molecule type" value="Genomic_DNA"/>
</dbReference>
<keyword evidence="3" id="KW-1185">Reference proteome</keyword>
<evidence type="ECO:0000313" key="2">
    <source>
        <dbReference type="EMBL" id="CAG8655999.1"/>
    </source>
</evidence>
<evidence type="ECO:0000313" key="3">
    <source>
        <dbReference type="Proteomes" id="UP000789831"/>
    </source>
</evidence>
<keyword evidence="1" id="KW-0175">Coiled coil</keyword>
<name>A0A9N9E1C3_9GLOM</name>
<dbReference type="Proteomes" id="UP000789831">
    <property type="component" value="Unassembled WGS sequence"/>
</dbReference>
<organism evidence="2 3">
    <name type="scientific">Ambispora gerdemannii</name>
    <dbReference type="NCBI Taxonomy" id="144530"/>
    <lineage>
        <taxon>Eukaryota</taxon>
        <taxon>Fungi</taxon>
        <taxon>Fungi incertae sedis</taxon>
        <taxon>Mucoromycota</taxon>
        <taxon>Glomeromycotina</taxon>
        <taxon>Glomeromycetes</taxon>
        <taxon>Archaeosporales</taxon>
        <taxon>Ambisporaceae</taxon>
        <taxon>Ambispora</taxon>
    </lineage>
</organism>
<comment type="caution">
    <text evidence="2">The sequence shown here is derived from an EMBL/GenBank/DDBJ whole genome shotgun (WGS) entry which is preliminary data.</text>
</comment>
<sequence length="100" mass="11695">EEQEESDKNKTYQANIIFIELEKSPELQEEEMENILQDSSDDKESGSIIVSDYNMKGPFQLFISSPSITESQAAELSIKEQDYQKRKKKIEKELNKEFKK</sequence>
<proteinExistence type="predicted"/>
<dbReference type="AlphaFoldDB" id="A0A9N9E1C3"/>
<feature type="non-terminal residue" evidence="2">
    <location>
        <position position="1"/>
    </location>
</feature>
<evidence type="ECO:0000256" key="1">
    <source>
        <dbReference type="SAM" id="Coils"/>
    </source>
</evidence>
<accession>A0A9N9E1C3</accession>
<gene>
    <name evidence="2" type="ORF">AGERDE_LOCUS11603</name>
</gene>
<protein>
    <submittedName>
        <fullName evidence="2">9519_t:CDS:1</fullName>
    </submittedName>
</protein>
<reference evidence="2" key="1">
    <citation type="submission" date="2021-06" db="EMBL/GenBank/DDBJ databases">
        <authorList>
            <person name="Kallberg Y."/>
            <person name="Tangrot J."/>
            <person name="Rosling A."/>
        </authorList>
    </citation>
    <scope>NUCLEOTIDE SEQUENCE</scope>
    <source>
        <strain evidence="2">MT106</strain>
    </source>
</reference>